<dbReference type="InterPro" id="IPR036291">
    <property type="entry name" value="NAD(P)-bd_dom_sf"/>
</dbReference>
<keyword evidence="4" id="KW-1185">Reference proteome</keyword>
<sequence>MTGMVGIRLLVTGAGGFCGLHACRYFARQGFDVVGVLRTTDDPRAAVLRHVGAAAEGCELTDRHEVERLIARVRPDWILHLAGLSSAGPSWREPARYMEANVMAAVYLLEAARREKGGDFRFAAAGSMLRFDWPADGGAPRPPHPYSLSKTLLTAVVRSWHHLYGTAAIVAEPANLIGPGPSMGLPALIAAHIRALRRARLVGAPDPAPFPLSSLVERRDYVDVRDAVKAYALLLERGEPGGVYPIASGRQRTLGEVAAAYERAAGFRVEWSIGDSDAPSPPPADASALRALGWRPEIPFALSVADTLDDDAGSVAWFMRSDGG</sequence>
<dbReference type="Pfam" id="PF01370">
    <property type="entry name" value="Epimerase"/>
    <property type="match status" value="1"/>
</dbReference>
<evidence type="ECO:0000256" key="1">
    <source>
        <dbReference type="ARBA" id="ARBA00007637"/>
    </source>
</evidence>
<dbReference type="InterPro" id="IPR001509">
    <property type="entry name" value="Epimerase_deHydtase"/>
</dbReference>
<name>A0ABM8V6Z0_THEXY</name>
<evidence type="ECO:0000259" key="2">
    <source>
        <dbReference type="Pfam" id="PF01370"/>
    </source>
</evidence>
<evidence type="ECO:0000313" key="3">
    <source>
        <dbReference type="EMBL" id="CAG5090765.1"/>
    </source>
</evidence>
<dbReference type="PANTHER" id="PTHR43000">
    <property type="entry name" value="DTDP-D-GLUCOSE 4,6-DEHYDRATASE-RELATED"/>
    <property type="match status" value="1"/>
</dbReference>
<proteinExistence type="inferred from homology"/>
<dbReference type="Proteomes" id="UP000681526">
    <property type="component" value="Unassembled WGS sequence"/>
</dbReference>
<comment type="caution">
    <text evidence="3">The sequence shown here is derived from an EMBL/GenBank/DDBJ whole genome shotgun (WGS) entry which is preliminary data.</text>
</comment>
<dbReference type="EC" id="1.1.1.281" evidence="3"/>
<keyword evidence="3" id="KW-0560">Oxidoreductase</keyword>
<comment type="similarity">
    <text evidence="1">Belongs to the NAD(P)-dependent epimerase/dehydratase family.</text>
</comment>
<dbReference type="GO" id="GO:0033705">
    <property type="term" value="F:GDP-4-dehydro-6-deoxy-D-mannose reductase activity"/>
    <property type="evidence" value="ECO:0007669"/>
    <property type="project" value="UniProtKB-EC"/>
</dbReference>
<reference evidence="3 4" key="1">
    <citation type="submission" date="2021-04" db="EMBL/GenBank/DDBJ databases">
        <authorList>
            <person name="Rakotoarivonina H."/>
        </authorList>
    </citation>
    <scope>NUCLEOTIDE SEQUENCE [LARGE SCALE GENOMIC DNA]</scope>
    <source>
        <strain evidence="3 4">XE</strain>
    </source>
</reference>
<protein>
    <submittedName>
        <fullName evidence="3">GDP-6-deoxy-D-mannose reductase</fullName>
        <ecNumber evidence="3">1.1.1.281</ecNumber>
    </submittedName>
</protein>
<feature type="domain" description="NAD-dependent epimerase/dehydratase" evidence="2">
    <location>
        <begin position="10"/>
        <end position="247"/>
    </location>
</feature>
<accession>A0ABM8V6Z0</accession>
<dbReference type="EMBL" id="CAJRAY010000077">
    <property type="protein sequence ID" value="CAG5090765.1"/>
    <property type="molecule type" value="Genomic_DNA"/>
</dbReference>
<dbReference type="Gene3D" id="3.40.50.720">
    <property type="entry name" value="NAD(P)-binding Rossmann-like Domain"/>
    <property type="match status" value="1"/>
</dbReference>
<organism evidence="3 4">
    <name type="scientific">Thermobacillus xylanilyticus</name>
    <dbReference type="NCBI Taxonomy" id="76633"/>
    <lineage>
        <taxon>Bacteria</taxon>
        <taxon>Bacillati</taxon>
        <taxon>Bacillota</taxon>
        <taxon>Bacilli</taxon>
        <taxon>Bacillales</taxon>
        <taxon>Paenibacillaceae</taxon>
        <taxon>Thermobacillus</taxon>
    </lineage>
</organism>
<gene>
    <name evidence="3" type="primary">txxe 2959</name>
    <name evidence="3" type="ORF">TXXE_14620</name>
</gene>
<dbReference type="SUPFAM" id="SSF51735">
    <property type="entry name" value="NAD(P)-binding Rossmann-fold domains"/>
    <property type="match status" value="1"/>
</dbReference>
<evidence type="ECO:0000313" key="4">
    <source>
        <dbReference type="Proteomes" id="UP000681526"/>
    </source>
</evidence>